<dbReference type="InterPro" id="IPR000387">
    <property type="entry name" value="Tyr_Pase_dom"/>
</dbReference>
<dbReference type="SMART" id="SM00404">
    <property type="entry name" value="PTPc_motif"/>
    <property type="match status" value="1"/>
</dbReference>
<accession>A0ABQ8F4E5</accession>
<dbReference type="InterPro" id="IPR029021">
    <property type="entry name" value="Prot-tyrosine_phosphatase-like"/>
</dbReference>
<organism evidence="3 4">
    <name type="scientific">Batrachochytrium salamandrivorans</name>
    <dbReference type="NCBI Taxonomy" id="1357716"/>
    <lineage>
        <taxon>Eukaryota</taxon>
        <taxon>Fungi</taxon>
        <taxon>Fungi incertae sedis</taxon>
        <taxon>Chytridiomycota</taxon>
        <taxon>Chytridiomycota incertae sedis</taxon>
        <taxon>Chytridiomycetes</taxon>
        <taxon>Rhizophydiales</taxon>
        <taxon>Rhizophydiales incertae sedis</taxon>
        <taxon>Batrachochytrium</taxon>
    </lineage>
</organism>
<dbReference type="PROSITE" id="PS50056">
    <property type="entry name" value="TYR_PHOSPHATASE_2"/>
    <property type="match status" value="1"/>
</dbReference>
<dbReference type="EMBL" id="JAFCIX010000410">
    <property type="protein sequence ID" value="KAH6591366.1"/>
    <property type="molecule type" value="Genomic_DNA"/>
</dbReference>
<feature type="region of interest" description="Disordered" evidence="1">
    <location>
        <begin position="296"/>
        <end position="322"/>
    </location>
</feature>
<evidence type="ECO:0000259" key="2">
    <source>
        <dbReference type="PROSITE" id="PS50056"/>
    </source>
</evidence>
<feature type="domain" description="Tyrosine specific protein phosphatases" evidence="2">
    <location>
        <begin position="144"/>
        <end position="220"/>
    </location>
</feature>
<dbReference type="CDD" id="cd14500">
    <property type="entry name" value="PTP-IVa"/>
    <property type="match status" value="1"/>
</dbReference>
<feature type="region of interest" description="Disordered" evidence="1">
    <location>
        <begin position="28"/>
        <end position="62"/>
    </location>
</feature>
<comment type="caution">
    <text evidence="3">The sequence shown here is derived from an EMBL/GenBank/DDBJ whole genome shotgun (WGS) entry which is preliminary data.</text>
</comment>
<keyword evidence="4" id="KW-1185">Reference proteome</keyword>
<evidence type="ECO:0000313" key="3">
    <source>
        <dbReference type="EMBL" id="KAH6591366.1"/>
    </source>
</evidence>
<dbReference type="PANTHER" id="PTHR23339">
    <property type="entry name" value="TYROSINE SPECIFIC PROTEIN PHOSPHATASE AND DUAL SPECIFICITY PROTEIN PHOSPHATASE"/>
    <property type="match status" value="1"/>
</dbReference>
<sequence length="335" mass="35218">MANTHQQVPSGNPVLAVDHTTIKLAAPDHLNDMPMGSPISPISTPFEKTPSQSSVSSGRTSPTRSYLTRIFSQFEVGHMHFVILDCPTDATLPEYLKELKSRGVTDVVRVCEPTYATSLLLESNIAVHDWAFKDGGVPTPDIIKSFLTLASTRFGGLSLEGKEPHPANPACIAVHCVAGLGRAPVLVALTLIEAGMAPLDAVAFVRKYRRGAFNSIQLQYLVDTYKKSYNKRPSAFSNFLSGKRSTSGLPNGSESTGGSSAAISFGSLVGSSNSMSNVNSVPSNTSSLRQSLSKVFGLRRPNSSPPTTVVTGGGAASAAGTDCVSTSVQPGLATF</sequence>
<dbReference type="InterPro" id="IPR050561">
    <property type="entry name" value="PTP"/>
</dbReference>
<dbReference type="InterPro" id="IPR003595">
    <property type="entry name" value="Tyr_Pase_cat"/>
</dbReference>
<gene>
    <name evidence="3" type="ORF">BASA50_008720</name>
</gene>
<proteinExistence type="predicted"/>
<dbReference type="Proteomes" id="UP001648503">
    <property type="component" value="Unassembled WGS sequence"/>
</dbReference>
<dbReference type="SUPFAM" id="SSF52799">
    <property type="entry name" value="(Phosphotyrosine protein) phosphatases II"/>
    <property type="match status" value="1"/>
</dbReference>
<feature type="compositionally biased region" description="Polar residues" evidence="1">
    <location>
        <begin position="49"/>
        <end position="62"/>
    </location>
</feature>
<name>A0ABQ8F4E5_9FUNG</name>
<evidence type="ECO:0000313" key="4">
    <source>
        <dbReference type="Proteomes" id="UP001648503"/>
    </source>
</evidence>
<dbReference type="Gene3D" id="3.90.190.10">
    <property type="entry name" value="Protein tyrosine phosphatase superfamily"/>
    <property type="match status" value="1"/>
</dbReference>
<evidence type="ECO:0000256" key="1">
    <source>
        <dbReference type="SAM" id="MobiDB-lite"/>
    </source>
</evidence>
<reference evidence="3 4" key="1">
    <citation type="submission" date="2021-02" db="EMBL/GenBank/DDBJ databases">
        <title>Variation within the Batrachochytrium salamandrivorans European outbreak.</title>
        <authorList>
            <person name="Kelly M."/>
            <person name="Pasmans F."/>
            <person name="Shea T.P."/>
            <person name="Munoz J.F."/>
            <person name="Carranza S."/>
            <person name="Cuomo C.A."/>
            <person name="Martel A."/>
        </authorList>
    </citation>
    <scope>NUCLEOTIDE SEQUENCE [LARGE SCALE GENOMIC DNA]</scope>
    <source>
        <strain evidence="3 4">AMFP18/2</strain>
    </source>
</reference>
<protein>
    <recommendedName>
        <fullName evidence="2">Tyrosine specific protein phosphatases domain-containing protein</fullName>
    </recommendedName>
</protein>
<feature type="compositionally biased region" description="Low complexity" evidence="1">
    <location>
        <begin position="305"/>
        <end position="321"/>
    </location>
</feature>